<dbReference type="Gene3D" id="3.90.1170.50">
    <property type="entry name" value="Aldehyde oxidase/xanthine dehydrogenase, a/b hammerhead"/>
    <property type="match status" value="1"/>
</dbReference>
<organism evidence="5 6">
    <name type="scientific">Halobellus litoreus</name>
    <dbReference type="NCBI Taxonomy" id="755310"/>
    <lineage>
        <taxon>Archaea</taxon>
        <taxon>Methanobacteriati</taxon>
        <taxon>Methanobacteriota</taxon>
        <taxon>Stenosarchaea group</taxon>
        <taxon>Halobacteria</taxon>
        <taxon>Halobacteriales</taxon>
        <taxon>Haloferacaceae</taxon>
        <taxon>Halobellus</taxon>
    </lineage>
</organism>
<dbReference type="SMART" id="SM01008">
    <property type="entry name" value="Ald_Xan_dh_C"/>
    <property type="match status" value="1"/>
</dbReference>
<dbReference type="Pfam" id="PF02738">
    <property type="entry name" value="MoCoBD_1"/>
    <property type="match status" value="1"/>
</dbReference>
<dbReference type="SUPFAM" id="SSF56003">
    <property type="entry name" value="Molybdenum cofactor-binding domain"/>
    <property type="match status" value="1"/>
</dbReference>
<dbReference type="RefSeq" id="WP_256305674.1">
    <property type="nucleotide sequence ID" value="NZ_JANHAW010000001.1"/>
</dbReference>
<accession>A0ABD6E3R1</accession>
<dbReference type="Pfam" id="PF20256">
    <property type="entry name" value="MoCoBD_2"/>
    <property type="match status" value="1"/>
</dbReference>
<evidence type="ECO:0000313" key="6">
    <source>
        <dbReference type="Proteomes" id="UP001597092"/>
    </source>
</evidence>
<comment type="caution">
    <text evidence="5">The sequence shown here is derived from an EMBL/GenBank/DDBJ whole genome shotgun (WGS) entry which is preliminary data.</text>
</comment>
<evidence type="ECO:0000313" key="5">
    <source>
        <dbReference type="EMBL" id="MFD1687356.1"/>
    </source>
</evidence>
<dbReference type="Pfam" id="PF01315">
    <property type="entry name" value="Ald_Xan_dh_C"/>
    <property type="match status" value="1"/>
</dbReference>
<protein>
    <submittedName>
        <fullName evidence="5">Xanthine dehydrogenase family protein molybdopterin-binding subunit</fullName>
    </submittedName>
</protein>
<dbReference type="PANTHER" id="PTHR11908:SF132">
    <property type="entry name" value="ALDEHYDE OXIDASE 1-RELATED"/>
    <property type="match status" value="1"/>
</dbReference>
<dbReference type="InterPro" id="IPR000674">
    <property type="entry name" value="Ald_Oxase/Xan_DH_a/b"/>
</dbReference>
<evidence type="ECO:0000256" key="1">
    <source>
        <dbReference type="ARBA" id="ARBA00022505"/>
    </source>
</evidence>
<keyword evidence="2" id="KW-0560">Oxidoreductase</keyword>
<dbReference type="InterPro" id="IPR037165">
    <property type="entry name" value="AldOxase/xan_DH_Mopterin-bd_sf"/>
</dbReference>
<feature type="domain" description="Aldehyde oxidase/xanthine dehydrogenase a/b hammerhead" evidence="4">
    <location>
        <begin position="21"/>
        <end position="120"/>
    </location>
</feature>
<keyword evidence="6" id="KW-1185">Reference proteome</keyword>
<dbReference type="InterPro" id="IPR016208">
    <property type="entry name" value="Ald_Oxase/xanthine_DH-like"/>
</dbReference>
<dbReference type="PANTHER" id="PTHR11908">
    <property type="entry name" value="XANTHINE DEHYDROGENASE"/>
    <property type="match status" value="1"/>
</dbReference>
<evidence type="ECO:0000256" key="3">
    <source>
        <dbReference type="SAM" id="MobiDB-lite"/>
    </source>
</evidence>
<dbReference type="Proteomes" id="UP001597092">
    <property type="component" value="Unassembled WGS sequence"/>
</dbReference>
<dbReference type="InterPro" id="IPR036856">
    <property type="entry name" value="Ald_Oxase/Xan_DH_a/b_sf"/>
</dbReference>
<evidence type="ECO:0000259" key="4">
    <source>
        <dbReference type="SMART" id="SM01008"/>
    </source>
</evidence>
<gene>
    <name evidence="5" type="ORF">ACFSAS_17315</name>
</gene>
<dbReference type="GO" id="GO:0016491">
    <property type="term" value="F:oxidoreductase activity"/>
    <property type="evidence" value="ECO:0007669"/>
    <property type="project" value="UniProtKB-KW"/>
</dbReference>
<dbReference type="InterPro" id="IPR046867">
    <property type="entry name" value="AldOxase/xan_DH_MoCoBD2"/>
</dbReference>
<dbReference type="AlphaFoldDB" id="A0ABD6E3R1"/>
<reference evidence="5 6" key="1">
    <citation type="journal article" date="2019" name="Int. J. Syst. Evol. Microbiol.">
        <title>The Global Catalogue of Microorganisms (GCM) 10K type strain sequencing project: providing services to taxonomists for standard genome sequencing and annotation.</title>
        <authorList>
            <consortium name="The Broad Institute Genomics Platform"/>
            <consortium name="The Broad Institute Genome Sequencing Center for Infectious Disease"/>
            <person name="Wu L."/>
            <person name="Ma J."/>
        </authorList>
    </citation>
    <scope>NUCLEOTIDE SEQUENCE [LARGE SCALE GENOMIC DNA]</scope>
    <source>
        <strain evidence="5 6">CGMCC 1.10387</strain>
    </source>
</reference>
<evidence type="ECO:0000256" key="2">
    <source>
        <dbReference type="ARBA" id="ARBA00023002"/>
    </source>
</evidence>
<dbReference type="InterPro" id="IPR008274">
    <property type="entry name" value="AldOxase/xan_DH_MoCoBD1"/>
</dbReference>
<sequence>MSNHNYVGNDFEVPDGRAKVTGEAKYADDYQFDNLLHAKTVKSPYAHARARSIDTSEAESMSGVQAVITHEDVPDSAIGQPALAEEPLTFGYPVAAVAANDEYTAAAAVEAIDVEWEVLDHVVDPVETLKPGSPNARPEGNVPTGEAAGESAEGQGGGEAAADTIKWSDADFSGDFPENPGEFTMEWNWGEVSEGFENADTVYEDTVKAQPQPTNPMEPRSTVAEWGADGHVTIWGSSQSISLTHTGVAGMIGKPPTEVTFICNFAGGGFGSKGTAYPQMAVPAFLSREVNRPVKIRGTRREEFHWGNGRATFVAKTRVGLDSDGTITALEIDAVGDAGAYSSDALSTLSSGFNSLTQCWQPETLRFRGIGVFTNTPKRWPQRGPGQNQAALAVAQVMDEAAKQAGLDPLDVVLQNAPENRDPAGAERLPMTSAYLGEAYELAADAIDYEEKRSRSGTREGSKVYGVGMASASHQSGYIGFDGLIVVHTDGTVEVRQGAGNLGTESFAAVARMAADTMNADWEDVEVSWGSSDKSSFTLGQFSSNTTFTEGLANVKAAETAVQYLKELAAAELGGSADAYNVENHEVVHGESGQSITFAEAAQAAVEAGGKYSAEEIPQQYQESLVPLTIAAASDAVGQGLVAFGKSTGEDLDGFVTSFAGAIAEVSVDLETGKITVEEMANYNDSGTVVHPESFEAQIEGGAIQGIGYTLYEQYRHDDGTGIPVNTDLYKSKPPSIHDYVAGDLHVGAVGEPDPFGPYGAKGVGEPPYGAASGAVAAAVKDALGTTFNEFPVTPDKVLEKVRAGEVDI</sequence>
<dbReference type="EMBL" id="JBHUDP010000011">
    <property type="protein sequence ID" value="MFD1687356.1"/>
    <property type="molecule type" value="Genomic_DNA"/>
</dbReference>
<keyword evidence="1" id="KW-0500">Molybdenum</keyword>
<dbReference type="SUPFAM" id="SSF54665">
    <property type="entry name" value="CO dehydrogenase molybdoprotein N-domain-like"/>
    <property type="match status" value="1"/>
</dbReference>
<dbReference type="Gene3D" id="3.30.365.10">
    <property type="entry name" value="Aldehyde oxidase/xanthine dehydrogenase, molybdopterin binding domain"/>
    <property type="match status" value="4"/>
</dbReference>
<feature type="region of interest" description="Disordered" evidence="3">
    <location>
        <begin position="127"/>
        <end position="161"/>
    </location>
</feature>
<proteinExistence type="predicted"/>
<name>A0ABD6E3R1_9EURY</name>